<dbReference type="EMBL" id="CALNXI010000719">
    <property type="protein sequence ID" value="CAH3039916.1"/>
    <property type="molecule type" value="Genomic_DNA"/>
</dbReference>
<accession>A0ABN8N047</accession>
<gene>
    <name evidence="1" type="ORF">PEVE_00039995</name>
</gene>
<feature type="non-terminal residue" evidence="1">
    <location>
        <position position="150"/>
    </location>
</feature>
<organism evidence="1 2">
    <name type="scientific">Porites evermanni</name>
    <dbReference type="NCBI Taxonomy" id="104178"/>
    <lineage>
        <taxon>Eukaryota</taxon>
        <taxon>Metazoa</taxon>
        <taxon>Cnidaria</taxon>
        <taxon>Anthozoa</taxon>
        <taxon>Hexacorallia</taxon>
        <taxon>Scleractinia</taxon>
        <taxon>Fungiina</taxon>
        <taxon>Poritidae</taxon>
        <taxon>Porites</taxon>
    </lineage>
</organism>
<sequence>EFRYVLKYIICHRKRCKSSIDKKPLVLRRRLHYRHLMPSHAGADNTGSLLLGKGKVSCWKAFLEADDSVLNADWPNSVERRNLVLISKLELKDLKKQAESDRLPPTQAALPSPSNCGWAMENAEWVPVMTTLPPAPEAVIALVKCGCSKE</sequence>
<comment type="caution">
    <text evidence="1">The sequence shown here is derived from an EMBL/GenBank/DDBJ whole genome shotgun (WGS) entry which is preliminary data.</text>
</comment>
<dbReference type="Proteomes" id="UP001159427">
    <property type="component" value="Unassembled WGS sequence"/>
</dbReference>
<evidence type="ECO:0000313" key="2">
    <source>
        <dbReference type="Proteomes" id="UP001159427"/>
    </source>
</evidence>
<evidence type="ECO:0000313" key="1">
    <source>
        <dbReference type="EMBL" id="CAH3039916.1"/>
    </source>
</evidence>
<protein>
    <submittedName>
        <fullName evidence="1">Uncharacterized protein</fullName>
    </submittedName>
</protein>
<reference evidence="1 2" key="1">
    <citation type="submission" date="2022-05" db="EMBL/GenBank/DDBJ databases">
        <authorList>
            <consortium name="Genoscope - CEA"/>
            <person name="William W."/>
        </authorList>
    </citation>
    <scope>NUCLEOTIDE SEQUENCE [LARGE SCALE GENOMIC DNA]</scope>
</reference>
<feature type="non-terminal residue" evidence="1">
    <location>
        <position position="1"/>
    </location>
</feature>
<name>A0ABN8N047_9CNID</name>
<keyword evidence="2" id="KW-1185">Reference proteome</keyword>
<proteinExistence type="predicted"/>